<sequence length="74" mass="7904">MRLLFSLIPALLLSACSRETVTPNKTEVAFATHATVLRGTWRGTLPAGALAGQKLSLTLTPTLADPQTNDTNLR</sequence>
<dbReference type="AlphaFoldDB" id="A0A1H7ATF9"/>
<dbReference type="RefSeq" id="WP_143068374.1">
    <property type="nucleotide sequence ID" value="NZ_FNZA01000014.1"/>
</dbReference>
<dbReference type="EMBL" id="FNZA01000014">
    <property type="protein sequence ID" value="SEJ68588.1"/>
    <property type="molecule type" value="Genomic_DNA"/>
</dbReference>
<name>A0A1H7ATF9_9DEIO</name>
<dbReference type="OrthoDB" id="69914at2"/>
<evidence type="ECO:0000313" key="2">
    <source>
        <dbReference type="Proteomes" id="UP000199223"/>
    </source>
</evidence>
<reference evidence="2" key="1">
    <citation type="submission" date="2016-10" db="EMBL/GenBank/DDBJ databases">
        <authorList>
            <person name="Varghese N."/>
            <person name="Submissions S."/>
        </authorList>
    </citation>
    <scope>NUCLEOTIDE SEQUENCE [LARGE SCALE GENOMIC DNA]</scope>
    <source>
        <strain evidence="2">CGMCC 1.10218</strain>
    </source>
</reference>
<organism evidence="1 2">
    <name type="scientific">Deinococcus reticulitermitis</name>
    <dbReference type="NCBI Taxonomy" id="856736"/>
    <lineage>
        <taxon>Bacteria</taxon>
        <taxon>Thermotogati</taxon>
        <taxon>Deinococcota</taxon>
        <taxon>Deinococci</taxon>
        <taxon>Deinococcales</taxon>
        <taxon>Deinococcaceae</taxon>
        <taxon>Deinococcus</taxon>
    </lineage>
</organism>
<protein>
    <submittedName>
        <fullName evidence="1">Uncharacterized protein</fullName>
    </submittedName>
</protein>
<gene>
    <name evidence="1" type="ORF">SAMN04488058_11451</name>
</gene>
<dbReference type="Proteomes" id="UP000199223">
    <property type="component" value="Unassembled WGS sequence"/>
</dbReference>
<dbReference type="PROSITE" id="PS51257">
    <property type="entry name" value="PROKAR_LIPOPROTEIN"/>
    <property type="match status" value="1"/>
</dbReference>
<keyword evidence="2" id="KW-1185">Reference proteome</keyword>
<evidence type="ECO:0000313" key="1">
    <source>
        <dbReference type="EMBL" id="SEJ68588.1"/>
    </source>
</evidence>
<proteinExistence type="predicted"/>
<accession>A0A1H7ATF9</accession>